<sequence length="71" mass="8817">MQRIDENMYFKERDRNTRIEPLRLRTTNSIFEHFPKVKNIWFPIKNYSRVKKKIPFEKFDDLILGELEETI</sequence>
<dbReference type="EMBL" id="GEVM01019599">
    <property type="protein sequence ID" value="JAU86339.1"/>
    <property type="molecule type" value="Transcribed_RNA"/>
</dbReference>
<proteinExistence type="predicted"/>
<gene>
    <name evidence="1" type="ORF">LE_TR8107_c1_g1_i1_g.27856</name>
    <name evidence="2" type="ORF">MP_TR20733_c0_g1_i1_g.58883</name>
</gene>
<name>A0A1J3J188_NOCCA</name>
<protein>
    <submittedName>
        <fullName evidence="2">Uncharacterized protein</fullName>
    </submittedName>
</protein>
<organism evidence="2">
    <name type="scientific">Noccaea caerulescens</name>
    <name type="common">Alpine penny-cress</name>
    <name type="synonym">Thlaspi caerulescens</name>
    <dbReference type="NCBI Taxonomy" id="107243"/>
    <lineage>
        <taxon>Eukaryota</taxon>
        <taxon>Viridiplantae</taxon>
        <taxon>Streptophyta</taxon>
        <taxon>Embryophyta</taxon>
        <taxon>Tracheophyta</taxon>
        <taxon>Spermatophyta</taxon>
        <taxon>Magnoliopsida</taxon>
        <taxon>eudicotyledons</taxon>
        <taxon>Gunneridae</taxon>
        <taxon>Pentapetalae</taxon>
        <taxon>rosids</taxon>
        <taxon>malvids</taxon>
        <taxon>Brassicales</taxon>
        <taxon>Brassicaceae</taxon>
        <taxon>Coluteocarpeae</taxon>
        <taxon>Noccaea</taxon>
    </lineage>
</organism>
<evidence type="ECO:0000313" key="2">
    <source>
        <dbReference type="EMBL" id="JAU86339.1"/>
    </source>
</evidence>
<accession>A0A1J3J188</accession>
<dbReference type="EMBL" id="GEVL01011054">
    <property type="protein sequence ID" value="JAU66287.1"/>
    <property type="molecule type" value="Transcribed_RNA"/>
</dbReference>
<dbReference type="AlphaFoldDB" id="A0A1J3J188"/>
<evidence type="ECO:0000313" key="1">
    <source>
        <dbReference type="EMBL" id="JAU66287.1"/>
    </source>
</evidence>
<reference evidence="2" key="1">
    <citation type="submission" date="2016-07" db="EMBL/GenBank/DDBJ databases">
        <title>De novo transcriptome assembly of four accessions of the metal hyperaccumulator plant Noccaea caerulescens.</title>
        <authorList>
            <person name="Blande D."/>
            <person name="Halimaa P."/>
            <person name="Tervahauta A.I."/>
            <person name="Aarts M.G."/>
            <person name="Karenlampi S.O."/>
        </authorList>
    </citation>
    <scope>NUCLEOTIDE SEQUENCE</scope>
</reference>